<proteinExistence type="predicted"/>
<feature type="compositionally biased region" description="Basic residues" evidence="1">
    <location>
        <begin position="75"/>
        <end position="85"/>
    </location>
</feature>
<dbReference type="AlphaFoldDB" id="A0A699WZC6"/>
<feature type="non-terminal residue" evidence="2">
    <location>
        <position position="105"/>
    </location>
</feature>
<comment type="caution">
    <text evidence="2">The sequence shown here is derived from an EMBL/GenBank/DDBJ whole genome shotgun (WGS) entry which is preliminary data.</text>
</comment>
<sequence>PTPGRATGFADHRLPRMPDRYSSGHKDSHSAGHRVWQLHAWPASGVTGATAATGTAVVPQRSASGAQACSARGRTTGRRSARQRSTRSTPYAHPASGRQPGEPVG</sequence>
<feature type="compositionally biased region" description="Basic and acidic residues" evidence="1">
    <location>
        <begin position="10"/>
        <end position="30"/>
    </location>
</feature>
<feature type="region of interest" description="Disordered" evidence="1">
    <location>
        <begin position="1"/>
        <end position="33"/>
    </location>
</feature>
<accession>A0A699WZC6</accession>
<reference evidence="2" key="1">
    <citation type="journal article" date="2019" name="Sci. Rep.">
        <title>Draft genome of Tanacetum cinerariifolium, the natural source of mosquito coil.</title>
        <authorList>
            <person name="Yamashiro T."/>
            <person name="Shiraishi A."/>
            <person name="Satake H."/>
            <person name="Nakayama K."/>
        </authorList>
    </citation>
    <scope>NUCLEOTIDE SEQUENCE</scope>
</reference>
<protein>
    <submittedName>
        <fullName evidence="2">Uncharacterized protein</fullName>
    </submittedName>
</protein>
<organism evidence="2">
    <name type="scientific">Tanacetum cinerariifolium</name>
    <name type="common">Dalmatian daisy</name>
    <name type="synonym">Chrysanthemum cinerariifolium</name>
    <dbReference type="NCBI Taxonomy" id="118510"/>
    <lineage>
        <taxon>Eukaryota</taxon>
        <taxon>Viridiplantae</taxon>
        <taxon>Streptophyta</taxon>
        <taxon>Embryophyta</taxon>
        <taxon>Tracheophyta</taxon>
        <taxon>Spermatophyta</taxon>
        <taxon>Magnoliopsida</taxon>
        <taxon>eudicotyledons</taxon>
        <taxon>Gunneridae</taxon>
        <taxon>Pentapetalae</taxon>
        <taxon>asterids</taxon>
        <taxon>campanulids</taxon>
        <taxon>Asterales</taxon>
        <taxon>Asteraceae</taxon>
        <taxon>Asteroideae</taxon>
        <taxon>Anthemideae</taxon>
        <taxon>Anthemidinae</taxon>
        <taxon>Tanacetum</taxon>
    </lineage>
</organism>
<feature type="region of interest" description="Disordered" evidence="1">
    <location>
        <begin position="57"/>
        <end position="105"/>
    </location>
</feature>
<feature type="non-terminal residue" evidence="2">
    <location>
        <position position="1"/>
    </location>
</feature>
<dbReference type="EMBL" id="BKCJ011787612">
    <property type="protein sequence ID" value="GFD52885.1"/>
    <property type="molecule type" value="Genomic_DNA"/>
</dbReference>
<evidence type="ECO:0000313" key="2">
    <source>
        <dbReference type="EMBL" id="GFD52885.1"/>
    </source>
</evidence>
<evidence type="ECO:0000256" key="1">
    <source>
        <dbReference type="SAM" id="MobiDB-lite"/>
    </source>
</evidence>
<name>A0A699WZC6_TANCI</name>
<gene>
    <name evidence="2" type="ORF">Tci_924854</name>
</gene>